<dbReference type="SUPFAM" id="SSF69118">
    <property type="entry name" value="AhpD-like"/>
    <property type="match status" value="1"/>
</dbReference>
<accession>A0ABP7HKR5</accession>
<dbReference type="InterPro" id="IPR029032">
    <property type="entry name" value="AhpD-like"/>
</dbReference>
<evidence type="ECO:0000313" key="2">
    <source>
        <dbReference type="Proteomes" id="UP001500888"/>
    </source>
</evidence>
<reference evidence="2" key="1">
    <citation type="journal article" date="2019" name="Int. J. Syst. Evol. Microbiol.">
        <title>The Global Catalogue of Microorganisms (GCM) 10K type strain sequencing project: providing services to taxonomists for standard genome sequencing and annotation.</title>
        <authorList>
            <consortium name="The Broad Institute Genomics Platform"/>
            <consortium name="The Broad Institute Genome Sequencing Center for Infectious Disease"/>
            <person name="Wu L."/>
            <person name="Ma J."/>
        </authorList>
    </citation>
    <scope>NUCLEOTIDE SEQUENCE [LARGE SCALE GENOMIC DNA]</scope>
    <source>
        <strain evidence="2">JCM 16908</strain>
    </source>
</reference>
<proteinExistence type="predicted"/>
<organism evidence="1 2">
    <name type="scientific">Sphaerisporangium flaviroseum</name>
    <dbReference type="NCBI Taxonomy" id="509199"/>
    <lineage>
        <taxon>Bacteria</taxon>
        <taxon>Bacillati</taxon>
        <taxon>Actinomycetota</taxon>
        <taxon>Actinomycetes</taxon>
        <taxon>Streptosporangiales</taxon>
        <taxon>Streptosporangiaceae</taxon>
        <taxon>Sphaerisporangium</taxon>
    </lineage>
</organism>
<dbReference type="Gene3D" id="1.20.1290.10">
    <property type="entry name" value="AhpD-like"/>
    <property type="match status" value="1"/>
</dbReference>
<dbReference type="Proteomes" id="UP001500888">
    <property type="component" value="Unassembled WGS sequence"/>
</dbReference>
<name>A0ABP7HKR5_9ACTN</name>
<dbReference type="RefSeq" id="WP_344935688.1">
    <property type="nucleotide sequence ID" value="NZ_BAAAZR010000002.1"/>
</dbReference>
<evidence type="ECO:0000313" key="1">
    <source>
        <dbReference type="EMBL" id="GAA3795768.1"/>
    </source>
</evidence>
<sequence length="367" mass="38352">MGKLLSRVTLPGTLSQVRHVTPVRPREATGLVTRVYAQVERDFGMLAPPMLLHSPAPEALAASWSILRESLLAGGLVARPVREAAATAVSLGNACPYCVDVHSATMDGLVPGRQAAGIVSGGVEAVTDPVVGRVAAWARASGTRESAARHEAPLTAEQSRELAGVAVTFHYLNRMVNVFLGESPLPPEVPARARGPLMRLFGLIMRPAARRAGTPGTSVALLPAAPLPEELSWADGSPHLAGAFSRAAAAIDAAGRRSVPDPVRELVAAELAAWNGEPTGPSRAWAARAVSGLPAAQRPAGRLALLTAMASYQIDGPVVEEFRSGTPGDRELVELTSWAAMAAARRIGGWIRTGAAERRESGMNSPK</sequence>
<comment type="caution">
    <text evidence="1">The sequence shown here is derived from an EMBL/GenBank/DDBJ whole genome shotgun (WGS) entry which is preliminary data.</text>
</comment>
<protein>
    <submittedName>
        <fullName evidence="1">Carboxymuconolactone decarboxylase family protein</fullName>
    </submittedName>
</protein>
<keyword evidence="2" id="KW-1185">Reference proteome</keyword>
<gene>
    <name evidence="1" type="ORF">GCM10022226_13900</name>
</gene>
<dbReference type="EMBL" id="BAAAZR010000002">
    <property type="protein sequence ID" value="GAA3795768.1"/>
    <property type="molecule type" value="Genomic_DNA"/>
</dbReference>